<reference evidence="1 2" key="1">
    <citation type="submission" date="2017-05" db="EMBL/GenBank/DDBJ databases">
        <title>Streptomyces alboflavus Genome sequencing and assembly.</title>
        <authorList>
            <person name="Wang Y."/>
            <person name="Du B."/>
            <person name="Ding Y."/>
            <person name="Liu H."/>
            <person name="Hou Q."/>
            <person name="Liu K."/>
            <person name="Wang C."/>
            <person name="Yao L."/>
        </authorList>
    </citation>
    <scope>NUCLEOTIDE SEQUENCE [LARGE SCALE GENOMIC DNA]</scope>
    <source>
        <strain evidence="1 2">MDJK44</strain>
    </source>
</reference>
<dbReference type="RefSeq" id="WP_159399556.1">
    <property type="nucleotide sequence ID" value="NZ_CP021748.1"/>
</dbReference>
<protein>
    <submittedName>
        <fullName evidence="1">Uncharacterized protein</fullName>
    </submittedName>
</protein>
<accession>A0A1Z1WC01</accession>
<dbReference type="OrthoDB" id="4301539at2"/>
<keyword evidence="2" id="KW-1185">Reference proteome</keyword>
<dbReference type="EMBL" id="CP021748">
    <property type="protein sequence ID" value="ARX83900.1"/>
    <property type="molecule type" value="Genomic_DNA"/>
</dbReference>
<dbReference type="Proteomes" id="UP000195880">
    <property type="component" value="Chromosome"/>
</dbReference>
<evidence type="ECO:0000313" key="2">
    <source>
        <dbReference type="Proteomes" id="UP000195880"/>
    </source>
</evidence>
<dbReference type="AlphaFoldDB" id="A0A1Z1WC01"/>
<name>A0A1Z1WC01_9ACTN</name>
<dbReference type="KEGG" id="salf:SMD44_03330"/>
<sequence>MPAPTPGTQTNTISTPGMTLRVYTVDRDGAVTQDTGTRPPTAASRT</sequence>
<proteinExistence type="predicted"/>
<evidence type="ECO:0000313" key="1">
    <source>
        <dbReference type="EMBL" id="ARX83900.1"/>
    </source>
</evidence>
<organism evidence="1 2">
    <name type="scientific">Streptomyces alboflavus</name>
    <dbReference type="NCBI Taxonomy" id="67267"/>
    <lineage>
        <taxon>Bacteria</taxon>
        <taxon>Bacillati</taxon>
        <taxon>Actinomycetota</taxon>
        <taxon>Actinomycetes</taxon>
        <taxon>Kitasatosporales</taxon>
        <taxon>Streptomycetaceae</taxon>
        <taxon>Streptomyces</taxon>
    </lineage>
</organism>
<gene>
    <name evidence="1" type="ORF">SMD44_03330</name>
</gene>